<keyword evidence="5" id="KW-1185">Reference proteome</keyword>
<dbReference type="Proteomes" id="UP001227101">
    <property type="component" value="Chromosome"/>
</dbReference>
<sequence>MFDETRSTLSNHDQTTVHRHVDSGGTDGFAIAALLCGLIGLVPFAVILGIRALVRIGRSGRAGRGLAVTGIVLGALWLGVGLVKLGPQLLARSPVARGDDYIHVMPVGDCFDSGADGEHVARVACDLPHDEQIFGRIDVGTGTDAYPGLDALREQALTTCRMAADAYFIRGTPPPALEFFVHLPTRGSWIGGVRTAACTFGQPGAKLTAFVQP</sequence>
<feature type="domain" description="Septum formation-related" evidence="3">
    <location>
        <begin position="88"/>
        <end position="198"/>
    </location>
</feature>
<evidence type="ECO:0000256" key="1">
    <source>
        <dbReference type="SAM" id="Phobius"/>
    </source>
</evidence>
<organism evidence="4 5">
    <name type="scientific">Amycolatopsis nalaikhensis</name>
    <dbReference type="NCBI Taxonomy" id="715472"/>
    <lineage>
        <taxon>Bacteria</taxon>
        <taxon>Bacillati</taxon>
        <taxon>Actinomycetota</taxon>
        <taxon>Actinomycetes</taxon>
        <taxon>Pseudonocardiales</taxon>
        <taxon>Pseudonocardiaceae</taxon>
        <taxon>Amycolatopsis</taxon>
    </lineage>
</organism>
<dbReference type="EMBL" id="CP127173">
    <property type="protein sequence ID" value="WIV55815.1"/>
    <property type="molecule type" value="Genomic_DNA"/>
</dbReference>
<dbReference type="InterPro" id="IPR026004">
    <property type="entry name" value="Septum_form"/>
</dbReference>
<keyword evidence="1" id="KW-1133">Transmembrane helix</keyword>
<evidence type="ECO:0000313" key="4">
    <source>
        <dbReference type="EMBL" id="WIV55815.1"/>
    </source>
</evidence>
<feature type="transmembrane region" description="Helical" evidence="1">
    <location>
        <begin position="66"/>
        <end position="85"/>
    </location>
</feature>
<evidence type="ECO:0000313" key="5">
    <source>
        <dbReference type="Proteomes" id="UP001227101"/>
    </source>
</evidence>
<reference evidence="4 5" key="1">
    <citation type="submission" date="2023-06" db="EMBL/GenBank/DDBJ databases">
        <authorList>
            <person name="Oyuntsetseg B."/>
            <person name="Kim S.B."/>
        </authorList>
    </citation>
    <scope>NUCLEOTIDE SEQUENCE [LARGE SCALE GENOMIC DNA]</scope>
    <source>
        <strain evidence="4 5">2-2</strain>
    </source>
</reference>
<evidence type="ECO:0000259" key="2">
    <source>
        <dbReference type="Pfam" id="PF13828"/>
    </source>
</evidence>
<accession>A0ABY8XJL2</accession>
<gene>
    <name evidence="4" type="ORF">QP939_44595</name>
</gene>
<feature type="domain" description="DUF4190" evidence="2">
    <location>
        <begin position="30"/>
        <end position="83"/>
    </location>
</feature>
<name>A0ABY8XJL2_9PSEU</name>
<dbReference type="Pfam" id="PF13845">
    <property type="entry name" value="Septum_form"/>
    <property type="match status" value="1"/>
</dbReference>
<evidence type="ECO:0000259" key="3">
    <source>
        <dbReference type="Pfam" id="PF13845"/>
    </source>
</evidence>
<keyword evidence="1" id="KW-0812">Transmembrane</keyword>
<dbReference type="RefSeq" id="WP_285452876.1">
    <property type="nucleotide sequence ID" value="NZ_CP127173.1"/>
</dbReference>
<keyword evidence="1" id="KW-0472">Membrane</keyword>
<proteinExistence type="predicted"/>
<dbReference type="InterPro" id="IPR025241">
    <property type="entry name" value="DUF4190"/>
</dbReference>
<protein>
    <submittedName>
        <fullName evidence="4">DUF4190 domain-containing protein</fullName>
    </submittedName>
</protein>
<feature type="transmembrane region" description="Helical" evidence="1">
    <location>
        <begin position="29"/>
        <end position="54"/>
    </location>
</feature>
<dbReference type="Pfam" id="PF13828">
    <property type="entry name" value="DUF4190"/>
    <property type="match status" value="1"/>
</dbReference>